<feature type="region of interest" description="Disordered" evidence="1">
    <location>
        <begin position="211"/>
        <end position="233"/>
    </location>
</feature>
<protein>
    <submittedName>
        <fullName evidence="2">Uncharacterized protein</fullName>
    </submittedName>
</protein>
<organism evidence="2 3">
    <name type="scientific">Colletotrichum zoysiae</name>
    <dbReference type="NCBI Taxonomy" id="1216348"/>
    <lineage>
        <taxon>Eukaryota</taxon>
        <taxon>Fungi</taxon>
        <taxon>Dikarya</taxon>
        <taxon>Ascomycota</taxon>
        <taxon>Pezizomycotina</taxon>
        <taxon>Sordariomycetes</taxon>
        <taxon>Hypocreomycetidae</taxon>
        <taxon>Glomerellales</taxon>
        <taxon>Glomerellaceae</taxon>
        <taxon>Colletotrichum</taxon>
        <taxon>Colletotrichum graminicola species complex</taxon>
    </lineage>
</organism>
<dbReference type="AlphaFoldDB" id="A0AAD9M3W4"/>
<keyword evidence="3" id="KW-1185">Reference proteome</keyword>
<proteinExistence type="predicted"/>
<comment type="caution">
    <text evidence="2">The sequence shown here is derived from an EMBL/GenBank/DDBJ whole genome shotgun (WGS) entry which is preliminary data.</text>
</comment>
<evidence type="ECO:0000313" key="2">
    <source>
        <dbReference type="EMBL" id="KAK2032159.1"/>
    </source>
</evidence>
<evidence type="ECO:0000256" key="1">
    <source>
        <dbReference type="SAM" id="MobiDB-lite"/>
    </source>
</evidence>
<feature type="compositionally biased region" description="Low complexity" evidence="1">
    <location>
        <begin position="97"/>
        <end position="110"/>
    </location>
</feature>
<reference evidence="2" key="1">
    <citation type="submission" date="2021-06" db="EMBL/GenBank/DDBJ databases">
        <title>Comparative genomics, transcriptomics and evolutionary studies reveal genomic signatures of adaptation to plant cell wall in hemibiotrophic fungi.</title>
        <authorList>
            <consortium name="DOE Joint Genome Institute"/>
            <person name="Baroncelli R."/>
            <person name="Diaz J.F."/>
            <person name="Benocci T."/>
            <person name="Peng M."/>
            <person name="Battaglia E."/>
            <person name="Haridas S."/>
            <person name="Andreopoulos W."/>
            <person name="Labutti K."/>
            <person name="Pangilinan J."/>
            <person name="Floch G.L."/>
            <person name="Makela M.R."/>
            <person name="Henrissat B."/>
            <person name="Grigoriev I.V."/>
            <person name="Crouch J.A."/>
            <person name="De Vries R.P."/>
            <person name="Sukno S.A."/>
            <person name="Thon M.R."/>
        </authorList>
    </citation>
    <scope>NUCLEOTIDE SEQUENCE</scope>
    <source>
        <strain evidence="2">MAFF235873</strain>
    </source>
</reference>
<dbReference type="EMBL" id="MU842833">
    <property type="protein sequence ID" value="KAK2032159.1"/>
    <property type="molecule type" value="Genomic_DNA"/>
</dbReference>
<accession>A0AAD9M3W4</accession>
<name>A0AAD9M3W4_9PEZI</name>
<gene>
    <name evidence="2" type="ORF">LX32DRAFT_636544</name>
</gene>
<feature type="region of interest" description="Disordered" evidence="1">
    <location>
        <begin position="1"/>
        <end position="32"/>
    </location>
</feature>
<evidence type="ECO:0000313" key="3">
    <source>
        <dbReference type="Proteomes" id="UP001232148"/>
    </source>
</evidence>
<dbReference type="Proteomes" id="UP001232148">
    <property type="component" value="Unassembled WGS sequence"/>
</dbReference>
<feature type="region of interest" description="Disordered" evidence="1">
    <location>
        <begin position="97"/>
        <end position="116"/>
    </location>
</feature>
<sequence length="297" mass="32734">MPNLHFSVKTPSATLRRSGAGPSSACRRRRRENLTPIPYAAEAPMSILHHRHPGSAQSHILNCLPSALPSELATLLLSRHRESTLLAVAHTRDATATARTPARAWPTGATNKPVPVAAPPRIPTAYIHGQPPLRGPPACVVALLCCARTLTTRLIVLDRLQSLSPCHWHLERRYSSGATQRTFLAPRPTDSQPIPRLVGILRPHRRQHGTLPPPTSLVCQSSHPDGRQGSGRVLPTPGVVVAGTQNVMPQRHVQPRAHPQRLYHVPTFLRQPAHHRLCCLFPPNLHRVRGSRFARKH</sequence>